<gene>
    <name evidence="2" type="ORF">MERR_LOCUS32345</name>
    <name evidence="3" type="ORF">MERR_LOCUS34717</name>
</gene>
<evidence type="ECO:0000313" key="3">
    <source>
        <dbReference type="EMBL" id="CAA7047482.1"/>
    </source>
</evidence>
<evidence type="ECO:0000313" key="4">
    <source>
        <dbReference type="Proteomes" id="UP000467841"/>
    </source>
</evidence>
<name>A0A6D2KAF1_9BRAS</name>
<organism evidence="2 4">
    <name type="scientific">Microthlaspi erraticum</name>
    <dbReference type="NCBI Taxonomy" id="1685480"/>
    <lineage>
        <taxon>Eukaryota</taxon>
        <taxon>Viridiplantae</taxon>
        <taxon>Streptophyta</taxon>
        <taxon>Embryophyta</taxon>
        <taxon>Tracheophyta</taxon>
        <taxon>Spermatophyta</taxon>
        <taxon>Magnoliopsida</taxon>
        <taxon>eudicotyledons</taxon>
        <taxon>Gunneridae</taxon>
        <taxon>Pentapetalae</taxon>
        <taxon>rosids</taxon>
        <taxon>malvids</taxon>
        <taxon>Brassicales</taxon>
        <taxon>Brassicaceae</taxon>
        <taxon>Coluteocarpeae</taxon>
        <taxon>Microthlaspi</taxon>
    </lineage>
</organism>
<dbReference type="EMBL" id="CACVBM020001316">
    <property type="protein sequence ID" value="CAA7045110.1"/>
    <property type="molecule type" value="Genomic_DNA"/>
</dbReference>
<dbReference type="PANTHER" id="PTHR24414">
    <property type="entry name" value="F-BOX/KELCH-REPEAT PROTEIN SKIP4"/>
    <property type="match status" value="1"/>
</dbReference>
<sequence>MSMSMSKSNSVADEKPQHAKRLKPLLTEAPCSLPIEIALSCLARVSKQDHGSLSLVSKWHRRQLISPELYEFRSRLGCTENIIYLCLVIPPEPNPRWFALFPKALDRPRRLVQVRSTLYQPPEVSSVVAHGFGIYVIGGRRISGRTSPSSSVYFLDCRSHTWATLPFMRVPRESAAAGVIDGKIYVLGGSKGDPNPGEVFDPKTQTWDALPLPEPVLLPVQDNLMYESGVVEEKIFAENEFGTAFFYKSEEGRWKRGNKNIAADKRGWHAIDKVMYCCVYGGRYCGVRQVNWRPQR</sequence>
<dbReference type="InterPro" id="IPR006652">
    <property type="entry name" value="Kelch_1"/>
</dbReference>
<dbReference type="InterPro" id="IPR057499">
    <property type="entry name" value="Kelch_FKB95"/>
</dbReference>
<reference evidence="2 4" key="1">
    <citation type="submission" date="2020-01" db="EMBL/GenBank/DDBJ databases">
        <authorList>
            <person name="Mishra B."/>
        </authorList>
    </citation>
    <scope>NUCLEOTIDE SEQUENCE [LARGE SCALE GENOMIC DNA]</scope>
</reference>
<dbReference type="InterPro" id="IPR015915">
    <property type="entry name" value="Kelch-typ_b-propeller"/>
</dbReference>
<accession>A0A6D2KAF1</accession>
<dbReference type="Pfam" id="PF25210">
    <property type="entry name" value="Kelch_FKB95"/>
    <property type="match status" value="1"/>
</dbReference>
<dbReference type="PANTHER" id="PTHR24414:SF197">
    <property type="entry name" value="F-BOX DOMAIN-CONTAINING PROTEIN"/>
    <property type="match status" value="1"/>
</dbReference>
<evidence type="ECO:0000259" key="1">
    <source>
        <dbReference type="Pfam" id="PF25210"/>
    </source>
</evidence>
<dbReference type="InterPro" id="IPR050354">
    <property type="entry name" value="F-box/kelch-repeat_ARATH"/>
</dbReference>
<protein>
    <recommendedName>
        <fullName evidence="1">FKB95-like N-terminal Kelch domain-containing protein</fullName>
    </recommendedName>
</protein>
<dbReference type="EMBL" id="CACVBM020001374">
    <property type="protein sequence ID" value="CAA7047482.1"/>
    <property type="molecule type" value="Genomic_DNA"/>
</dbReference>
<dbReference type="Proteomes" id="UP000467841">
    <property type="component" value="Unassembled WGS sequence"/>
</dbReference>
<dbReference type="OrthoDB" id="45365at2759"/>
<keyword evidence="4" id="KW-1185">Reference proteome</keyword>
<dbReference type="SUPFAM" id="SSF117281">
    <property type="entry name" value="Kelch motif"/>
    <property type="match status" value="1"/>
</dbReference>
<evidence type="ECO:0000313" key="2">
    <source>
        <dbReference type="EMBL" id="CAA7045110.1"/>
    </source>
</evidence>
<proteinExistence type="predicted"/>
<dbReference type="AlphaFoldDB" id="A0A6D2KAF1"/>
<feature type="domain" description="FKB95-like N-terminal Kelch" evidence="1">
    <location>
        <begin position="107"/>
        <end position="282"/>
    </location>
</feature>
<dbReference type="CDD" id="cd22152">
    <property type="entry name" value="F-box_AtAFR-like"/>
    <property type="match status" value="1"/>
</dbReference>
<dbReference type="Gene3D" id="2.120.10.80">
    <property type="entry name" value="Kelch-type beta propeller"/>
    <property type="match status" value="1"/>
</dbReference>
<dbReference type="SMART" id="SM00612">
    <property type="entry name" value="Kelch"/>
    <property type="match status" value="2"/>
</dbReference>